<evidence type="ECO:0000256" key="6">
    <source>
        <dbReference type="ARBA" id="ARBA00039017"/>
    </source>
</evidence>
<dbReference type="InterPro" id="IPR036380">
    <property type="entry name" value="Isochorismatase-like_sf"/>
</dbReference>
<dbReference type="HOGENOM" id="CLU_068979_13_1_6"/>
<dbReference type="InterPro" id="IPR052347">
    <property type="entry name" value="Isochorismatase_Nicotinamidase"/>
</dbReference>
<evidence type="ECO:0000256" key="7">
    <source>
        <dbReference type="ARBA" id="ARBA00043224"/>
    </source>
</evidence>
<name>K8X5D7_9GAMM</name>
<organism evidence="10 11">
    <name type="scientific">Providencia burhodogranariea DSM 19968</name>
    <dbReference type="NCBI Taxonomy" id="1141662"/>
    <lineage>
        <taxon>Bacteria</taxon>
        <taxon>Pseudomonadati</taxon>
        <taxon>Pseudomonadota</taxon>
        <taxon>Gammaproteobacteria</taxon>
        <taxon>Enterobacterales</taxon>
        <taxon>Morganellaceae</taxon>
        <taxon>Providencia</taxon>
    </lineage>
</organism>
<keyword evidence="2" id="KW-0662">Pyridine nucleotide biosynthesis</keyword>
<evidence type="ECO:0000256" key="5">
    <source>
        <dbReference type="ARBA" id="ARBA00037900"/>
    </source>
</evidence>
<dbReference type="PANTHER" id="PTHR11080:SF2">
    <property type="entry name" value="LD05707P"/>
    <property type="match status" value="1"/>
</dbReference>
<dbReference type="PATRIC" id="fig|1141662.3.peg.990"/>
<evidence type="ECO:0000313" key="10">
    <source>
        <dbReference type="EMBL" id="EKT63680.1"/>
    </source>
</evidence>
<evidence type="ECO:0000256" key="4">
    <source>
        <dbReference type="ARBA" id="ARBA00022801"/>
    </source>
</evidence>
<reference evidence="10 11" key="1">
    <citation type="journal article" date="2012" name="BMC Genomics">
        <title>Comparative genomics of bacteria in the genus Providencia isolated from wild Drosophila melanogaster.</title>
        <authorList>
            <person name="Galac M.R."/>
            <person name="Lazzaro B.P."/>
        </authorList>
    </citation>
    <scope>NUCLEOTIDE SEQUENCE [LARGE SCALE GENOMIC DNA]</scope>
    <source>
        <strain evidence="10 11">DSM 19968</strain>
    </source>
</reference>
<dbReference type="Proteomes" id="UP000009336">
    <property type="component" value="Unassembled WGS sequence"/>
</dbReference>
<dbReference type="InterPro" id="IPR000868">
    <property type="entry name" value="Isochorismatase-like_dom"/>
</dbReference>
<feature type="domain" description="Isochorismatase-like" evidence="9">
    <location>
        <begin position="13"/>
        <end position="215"/>
    </location>
</feature>
<dbReference type="GO" id="GO:0008936">
    <property type="term" value="F:nicotinamidase activity"/>
    <property type="evidence" value="ECO:0007669"/>
    <property type="project" value="UniProtKB-EC"/>
</dbReference>
<dbReference type="EMBL" id="AKKL01000014">
    <property type="protein sequence ID" value="EKT63680.1"/>
    <property type="molecule type" value="Genomic_DNA"/>
</dbReference>
<evidence type="ECO:0000259" key="9">
    <source>
        <dbReference type="Pfam" id="PF00857"/>
    </source>
</evidence>
<protein>
    <recommendedName>
        <fullName evidence="8">Nicotinamidase</fullName>
        <ecNumber evidence="6">3.5.1.19</ecNumber>
    </recommendedName>
    <alternativeName>
        <fullName evidence="7">Nicotinamide deamidase</fullName>
    </alternativeName>
</protein>
<dbReference type="PANTHER" id="PTHR11080">
    <property type="entry name" value="PYRAZINAMIDASE/NICOTINAMIDASE"/>
    <property type="match status" value="1"/>
</dbReference>
<dbReference type="OrthoDB" id="9791276at2"/>
<keyword evidence="4 10" id="KW-0378">Hydrolase</keyword>
<dbReference type="GO" id="GO:0046872">
    <property type="term" value="F:metal ion binding"/>
    <property type="evidence" value="ECO:0007669"/>
    <property type="project" value="UniProtKB-KW"/>
</dbReference>
<sequence>MPMNNQSEDTIKSALLLVDLQNDFCTHGALAVKESELVIQAANKAIEYCQQQNIPIIASQDWHPAEHLSFAVNSGTQVGDVGKLNGITQVWWPVHCVQGETGADFHPSLNSKAISEVFTKGENPQVDSYSAFFDNDKVSQTRLHAWLQEQQITQLFIMGIATDYCVKFTVLDALKLGYEVDVLTDGCRGVNLSAMDSELALAEMSQQGATLLTTDSLQ</sequence>
<comment type="caution">
    <text evidence="10">The sequence shown here is derived from an EMBL/GenBank/DDBJ whole genome shotgun (WGS) entry which is preliminary data.</text>
</comment>
<dbReference type="STRING" id="1141662.OOA_04877"/>
<dbReference type="SUPFAM" id="SSF52499">
    <property type="entry name" value="Isochorismatase-like hydrolases"/>
    <property type="match status" value="1"/>
</dbReference>
<comment type="pathway">
    <text evidence="5">Cofactor biosynthesis; nicotinate biosynthesis; nicotinate from nicotinamide: step 1/1.</text>
</comment>
<evidence type="ECO:0000256" key="2">
    <source>
        <dbReference type="ARBA" id="ARBA00022642"/>
    </source>
</evidence>
<comment type="similarity">
    <text evidence="1">Belongs to the isochorismatase family.</text>
</comment>
<keyword evidence="3" id="KW-0479">Metal-binding</keyword>
<evidence type="ECO:0000256" key="1">
    <source>
        <dbReference type="ARBA" id="ARBA00006336"/>
    </source>
</evidence>
<evidence type="ECO:0000256" key="8">
    <source>
        <dbReference type="ARBA" id="ARBA00072277"/>
    </source>
</evidence>
<dbReference type="EC" id="3.5.1.19" evidence="6"/>
<accession>K8X5D7</accession>
<dbReference type="GO" id="GO:0019363">
    <property type="term" value="P:pyridine nucleotide biosynthetic process"/>
    <property type="evidence" value="ECO:0007669"/>
    <property type="project" value="UniProtKB-KW"/>
</dbReference>
<evidence type="ECO:0000256" key="3">
    <source>
        <dbReference type="ARBA" id="ARBA00022723"/>
    </source>
</evidence>
<keyword evidence="11" id="KW-1185">Reference proteome</keyword>
<evidence type="ECO:0000313" key="11">
    <source>
        <dbReference type="Proteomes" id="UP000009336"/>
    </source>
</evidence>
<dbReference type="Gene3D" id="3.40.50.850">
    <property type="entry name" value="Isochorismatase-like"/>
    <property type="match status" value="1"/>
</dbReference>
<dbReference type="eggNOG" id="COG1335">
    <property type="taxonomic scope" value="Bacteria"/>
</dbReference>
<dbReference type="RefSeq" id="WP_008911011.1">
    <property type="nucleotide sequence ID" value="NZ_KB233222.1"/>
</dbReference>
<gene>
    <name evidence="10" type="ORF">OOA_04877</name>
</gene>
<dbReference type="AlphaFoldDB" id="K8X5D7"/>
<dbReference type="NCBIfam" id="NF008623">
    <property type="entry name" value="PRK11609.1"/>
    <property type="match status" value="1"/>
</dbReference>
<proteinExistence type="inferred from homology"/>
<dbReference type="CDD" id="cd01011">
    <property type="entry name" value="nicotinamidase"/>
    <property type="match status" value="1"/>
</dbReference>
<dbReference type="FunFam" id="3.40.50.850:FF:000006">
    <property type="entry name" value="Bifunctional pyrazinamidase/nicotinamidase"/>
    <property type="match status" value="1"/>
</dbReference>
<dbReference type="Pfam" id="PF00857">
    <property type="entry name" value="Isochorismatase"/>
    <property type="match status" value="1"/>
</dbReference>